<dbReference type="OrthoDB" id="9814580at2"/>
<dbReference type="KEGG" id="tpx:Turpa_0235"/>
<dbReference type="Proteomes" id="UP000006048">
    <property type="component" value="Chromosome"/>
</dbReference>
<evidence type="ECO:0000313" key="3">
    <source>
        <dbReference type="Proteomes" id="UP000006048"/>
    </source>
</evidence>
<evidence type="ECO:0000313" key="2">
    <source>
        <dbReference type="EMBL" id="AFM10895.1"/>
    </source>
</evidence>
<proteinExistence type="predicted"/>
<dbReference type="AlphaFoldDB" id="I4B0T8"/>
<keyword evidence="3" id="KW-1185">Reference proteome</keyword>
<evidence type="ECO:0000259" key="1">
    <source>
        <dbReference type="PROSITE" id="PS51163"/>
    </source>
</evidence>
<dbReference type="InterPro" id="IPR006070">
    <property type="entry name" value="Sua5-like_dom"/>
</dbReference>
<dbReference type="PROSITE" id="PS51163">
    <property type="entry name" value="YRDC"/>
    <property type="match status" value="1"/>
</dbReference>
<dbReference type="RefSeq" id="WP_014801416.1">
    <property type="nucleotide sequence ID" value="NC_018020.1"/>
</dbReference>
<dbReference type="EMBL" id="CP002959">
    <property type="protein sequence ID" value="AFM10895.1"/>
    <property type="molecule type" value="Genomic_DNA"/>
</dbReference>
<dbReference type="PANTHER" id="PTHR42828:SF3">
    <property type="entry name" value="THREONYLCARBAMOYL-AMP SYNTHASE"/>
    <property type="match status" value="1"/>
</dbReference>
<sequence>MRLYLHSDNPEPRLVKQLVEKLKGGSLLVLPTDTVYAFVTLAQNKDSIAQIQRIKDLPKHKALTLYCRDFSQMSTYVRTQGNQLFRFMKDILPGPYTLIFDAAKSLPHYAVTKQNTVGIRIVEHPLIAALLAQLDLPLMGSSLDLPPEDMHDFEEIADRYESRVDAVVECGPVSGAYSTILDVRTWPPTLIREGLGAVPEGLPEA</sequence>
<dbReference type="Gene3D" id="3.90.870.10">
    <property type="entry name" value="DHBP synthase"/>
    <property type="match status" value="1"/>
</dbReference>
<dbReference type="HOGENOM" id="CLU_031397_3_0_12"/>
<dbReference type="InterPro" id="IPR017945">
    <property type="entry name" value="DHBP_synth_RibB-like_a/b_dom"/>
</dbReference>
<dbReference type="InterPro" id="IPR052532">
    <property type="entry name" value="SUA5_domain"/>
</dbReference>
<accession>I4B0T8</accession>
<name>I4B0T8_TURPD</name>
<protein>
    <submittedName>
        <fullName evidence="2">Translation factor SUA5</fullName>
    </submittedName>
</protein>
<dbReference type="NCBIfam" id="TIGR00057">
    <property type="entry name" value="L-threonylcarbamoyladenylate synthase"/>
    <property type="match status" value="1"/>
</dbReference>
<dbReference type="SUPFAM" id="SSF55821">
    <property type="entry name" value="YrdC/RibB"/>
    <property type="match status" value="1"/>
</dbReference>
<dbReference type="GO" id="GO:0003725">
    <property type="term" value="F:double-stranded RNA binding"/>
    <property type="evidence" value="ECO:0007669"/>
    <property type="project" value="InterPro"/>
</dbReference>
<dbReference type="STRING" id="869212.Turpa_0235"/>
<organism evidence="2 3">
    <name type="scientific">Turneriella parva (strain ATCC BAA-1111 / DSM 21527 / NCTC 11395 / H)</name>
    <name type="common">Leptospira parva</name>
    <dbReference type="NCBI Taxonomy" id="869212"/>
    <lineage>
        <taxon>Bacteria</taxon>
        <taxon>Pseudomonadati</taxon>
        <taxon>Spirochaetota</taxon>
        <taxon>Spirochaetia</taxon>
        <taxon>Leptospirales</taxon>
        <taxon>Leptospiraceae</taxon>
        <taxon>Turneriella</taxon>
    </lineage>
</organism>
<dbReference type="PANTHER" id="PTHR42828">
    <property type="entry name" value="DHBP SYNTHASE RIBB-LIKE ALPHA/BETA DOMAIN-CONTAINING PROTEIN"/>
    <property type="match status" value="1"/>
</dbReference>
<dbReference type="Pfam" id="PF01300">
    <property type="entry name" value="Sua5_yciO_yrdC"/>
    <property type="match status" value="1"/>
</dbReference>
<feature type="domain" description="YrdC-like" evidence="1">
    <location>
        <begin position="12"/>
        <end position="196"/>
    </location>
</feature>
<reference evidence="2 3" key="1">
    <citation type="submission" date="2012-06" db="EMBL/GenBank/DDBJ databases">
        <title>The complete chromosome of genome of Turneriella parva DSM 21527.</title>
        <authorList>
            <consortium name="US DOE Joint Genome Institute (JGI-PGF)"/>
            <person name="Lucas S."/>
            <person name="Han J."/>
            <person name="Lapidus A."/>
            <person name="Bruce D."/>
            <person name="Goodwin L."/>
            <person name="Pitluck S."/>
            <person name="Peters L."/>
            <person name="Kyrpides N."/>
            <person name="Mavromatis K."/>
            <person name="Ivanova N."/>
            <person name="Mikhailova N."/>
            <person name="Chertkov O."/>
            <person name="Detter J.C."/>
            <person name="Tapia R."/>
            <person name="Han C."/>
            <person name="Land M."/>
            <person name="Hauser L."/>
            <person name="Markowitz V."/>
            <person name="Cheng J.-F."/>
            <person name="Hugenholtz P."/>
            <person name="Woyke T."/>
            <person name="Wu D."/>
            <person name="Gronow S."/>
            <person name="Wellnitz S."/>
            <person name="Brambilla E."/>
            <person name="Klenk H.-P."/>
            <person name="Eisen J.A."/>
        </authorList>
    </citation>
    <scope>NUCLEOTIDE SEQUENCE [LARGE SCALE GENOMIC DNA]</scope>
    <source>
        <strain evidence="3">ATCC BAA-1111 / DSM 21527 / NCTC 11395 / H</strain>
    </source>
</reference>
<gene>
    <name evidence="2" type="ordered locus">Turpa_0235</name>
</gene>